<dbReference type="GeneID" id="9943504"/>
<accession>A0A1S0TYN6</accession>
<dbReference type="KEGG" id="loa:LOAG_06094"/>
<gene>
    <name evidence="1" type="ORF">LOAG_06094</name>
</gene>
<proteinExistence type="predicted"/>
<name>A0A1S0TYN6_LOALO</name>
<evidence type="ECO:0000313" key="1">
    <source>
        <dbReference type="EMBL" id="EFO22391.1"/>
    </source>
</evidence>
<reference evidence="1" key="1">
    <citation type="submission" date="2012-04" db="EMBL/GenBank/DDBJ databases">
        <title>The Genome Sequence of Loa loa.</title>
        <authorList>
            <consortium name="The Broad Institute Genome Sequencing Platform"/>
            <consortium name="Broad Institute Genome Sequencing Center for Infectious Disease"/>
            <person name="Nutman T.B."/>
            <person name="Fink D.L."/>
            <person name="Russ C."/>
            <person name="Young S."/>
            <person name="Zeng Q."/>
            <person name="Gargeya S."/>
            <person name="Alvarado L."/>
            <person name="Berlin A."/>
            <person name="Chapman S.B."/>
            <person name="Chen Z."/>
            <person name="Freedman E."/>
            <person name="Gellesch M."/>
            <person name="Goldberg J."/>
            <person name="Griggs A."/>
            <person name="Gujja S."/>
            <person name="Heilman E.R."/>
            <person name="Heiman D."/>
            <person name="Howarth C."/>
            <person name="Mehta T."/>
            <person name="Neiman D."/>
            <person name="Pearson M."/>
            <person name="Roberts A."/>
            <person name="Saif S."/>
            <person name="Shea T."/>
            <person name="Shenoy N."/>
            <person name="Sisk P."/>
            <person name="Stolte C."/>
            <person name="Sykes S."/>
            <person name="White J."/>
            <person name="Yandava C."/>
            <person name="Haas B."/>
            <person name="Henn M.R."/>
            <person name="Nusbaum C."/>
            <person name="Birren B."/>
        </authorList>
    </citation>
    <scope>NUCLEOTIDE SEQUENCE [LARGE SCALE GENOMIC DNA]</scope>
</reference>
<sequence length="108" mass="12224">MIDDDKNDNNNEDEKNDAKMLVLITVYASANVAKQQCCNLYSTEFIQRNDDYLKNIIGSGSDSNGDNDNNSSIDATDEYKLINCKAQCDAQWKSNFHEQAKQKKCLAF</sequence>
<dbReference type="RefSeq" id="XP_003141678.1">
    <property type="nucleotide sequence ID" value="XM_003141630.1"/>
</dbReference>
<dbReference type="CTD" id="9943504"/>
<dbReference type="EMBL" id="JH712100">
    <property type="protein sequence ID" value="EFO22391.1"/>
    <property type="molecule type" value="Genomic_DNA"/>
</dbReference>
<dbReference type="AlphaFoldDB" id="A0A1S0TYN6"/>
<protein>
    <submittedName>
        <fullName evidence="1">Uncharacterized protein</fullName>
    </submittedName>
</protein>
<organism evidence="1">
    <name type="scientific">Loa loa</name>
    <name type="common">Eye worm</name>
    <name type="synonym">Filaria loa</name>
    <dbReference type="NCBI Taxonomy" id="7209"/>
    <lineage>
        <taxon>Eukaryota</taxon>
        <taxon>Metazoa</taxon>
        <taxon>Ecdysozoa</taxon>
        <taxon>Nematoda</taxon>
        <taxon>Chromadorea</taxon>
        <taxon>Rhabditida</taxon>
        <taxon>Spirurina</taxon>
        <taxon>Spiruromorpha</taxon>
        <taxon>Filarioidea</taxon>
        <taxon>Onchocercidae</taxon>
        <taxon>Loa</taxon>
    </lineage>
</organism>
<dbReference type="InParanoid" id="A0A1S0TYN6"/>